<sequence length="424" mass="47108">MIHQDPKQPASEIARQIWNHMLTKITIQQRKEKTEQEKIYDREQQCLLLDNTGAIIRQQNKSPSLMSVMLKRPLGPLMNSIYAVVLLETSTRTSEQCMKRGVAVYIGDGCFLTAGHCVQRINEEIYDQVDLFVVKHGVRKLSQHTLADKKLCGRIDVEPCGFLDQEVEPGSILPSRYDLTGDKDLALLRVRLAKFPDLSTAALPGIASKQDFIARFIGVNKPISVDAALVAAYPEAITMKEIALAAQQLKPDRLSIAVGKASFISILRNAKGGQYLREQGPNSTHIRYEISTSRGSSGSAIAEDGYDRLIGIHHTAWSQTSDSHQIHRMTRDTINTCINFNTPAFKSFAETTIIPRLSSDVLVQEWRRFTDIVSDAHILDQKMERLMGQGSKAGVVGDAVVERGGGRSGWIYEGLALPCGMSRF</sequence>
<dbReference type="InterPro" id="IPR009003">
    <property type="entry name" value="Peptidase_S1_PA"/>
</dbReference>
<accession>A0A5J5F4V3</accession>
<dbReference type="Pfam" id="PF13365">
    <property type="entry name" value="Trypsin_2"/>
    <property type="match status" value="1"/>
</dbReference>
<protein>
    <submittedName>
        <fullName evidence="1">Uncharacterized protein</fullName>
    </submittedName>
</protein>
<gene>
    <name evidence="1" type="ORF">FN846DRAFT_935971</name>
</gene>
<dbReference type="SUPFAM" id="SSF50494">
    <property type="entry name" value="Trypsin-like serine proteases"/>
    <property type="match status" value="1"/>
</dbReference>
<name>A0A5J5F4V3_9PEZI</name>
<dbReference type="Proteomes" id="UP000326924">
    <property type="component" value="Unassembled WGS sequence"/>
</dbReference>
<proteinExistence type="predicted"/>
<evidence type="ECO:0000313" key="1">
    <source>
        <dbReference type="EMBL" id="KAA8911391.1"/>
    </source>
</evidence>
<reference evidence="1 2" key="1">
    <citation type="submission" date="2019-09" db="EMBL/GenBank/DDBJ databases">
        <title>Draft genome of the ectomycorrhizal ascomycete Sphaerosporella brunnea.</title>
        <authorList>
            <consortium name="DOE Joint Genome Institute"/>
            <person name="Benucci G.M."/>
            <person name="Marozzi G."/>
            <person name="Antonielli L."/>
            <person name="Sanchez S."/>
            <person name="Marco P."/>
            <person name="Wang X."/>
            <person name="Falini L.B."/>
            <person name="Barry K."/>
            <person name="Haridas S."/>
            <person name="Lipzen A."/>
            <person name="Labutti K."/>
            <person name="Grigoriev I.V."/>
            <person name="Murat C."/>
            <person name="Martin F."/>
            <person name="Albertini E."/>
            <person name="Donnini D."/>
            <person name="Bonito G."/>
        </authorList>
    </citation>
    <scope>NUCLEOTIDE SEQUENCE [LARGE SCALE GENOMIC DNA]</scope>
    <source>
        <strain evidence="1 2">Sb_GMNB300</strain>
    </source>
</reference>
<keyword evidence="2" id="KW-1185">Reference proteome</keyword>
<comment type="caution">
    <text evidence="1">The sequence shown here is derived from an EMBL/GenBank/DDBJ whole genome shotgun (WGS) entry which is preliminary data.</text>
</comment>
<dbReference type="EMBL" id="VXIS01000036">
    <property type="protein sequence ID" value="KAA8911391.1"/>
    <property type="molecule type" value="Genomic_DNA"/>
</dbReference>
<dbReference type="Gene3D" id="2.40.10.10">
    <property type="entry name" value="Trypsin-like serine proteases"/>
    <property type="match status" value="1"/>
</dbReference>
<dbReference type="InParanoid" id="A0A5J5F4V3"/>
<organism evidence="1 2">
    <name type="scientific">Sphaerosporella brunnea</name>
    <dbReference type="NCBI Taxonomy" id="1250544"/>
    <lineage>
        <taxon>Eukaryota</taxon>
        <taxon>Fungi</taxon>
        <taxon>Dikarya</taxon>
        <taxon>Ascomycota</taxon>
        <taxon>Pezizomycotina</taxon>
        <taxon>Pezizomycetes</taxon>
        <taxon>Pezizales</taxon>
        <taxon>Pyronemataceae</taxon>
        <taxon>Sphaerosporella</taxon>
    </lineage>
</organism>
<dbReference type="InterPro" id="IPR043504">
    <property type="entry name" value="Peptidase_S1_PA_chymotrypsin"/>
</dbReference>
<dbReference type="AlphaFoldDB" id="A0A5J5F4V3"/>
<evidence type="ECO:0000313" key="2">
    <source>
        <dbReference type="Proteomes" id="UP000326924"/>
    </source>
</evidence>